<evidence type="ECO:0000313" key="2">
    <source>
        <dbReference type="RefSeq" id="XP_023163055.1"/>
    </source>
</evidence>
<dbReference type="PANTHER" id="PTHR12029:SF11">
    <property type="entry name" value="METHYLTRANSFERASE TARBP1-RELATED"/>
    <property type="match status" value="1"/>
</dbReference>
<dbReference type="OrthoDB" id="241340at2759"/>
<dbReference type="GeneID" id="111594125"/>
<reference evidence="2" key="1">
    <citation type="submission" date="2025-08" db="UniProtKB">
        <authorList>
            <consortium name="RefSeq"/>
        </authorList>
    </citation>
    <scope>IDENTIFICATION</scope>
    <source>
        <strain evidence="2">15085-1641.00</strain>
        <tissue evidence="2">Whole body</tissue>
    </source>
</reference>
<name>A0A6J1LCQ8_DROHY</name>
<organism evidence="1 2">
    <name type="scientific">Drosophila hydei</name>
    <name type="common">Fruit fly</name>
    <dbReference type="NCBI Taxonomy" id="7224"/>
    <lineage>
        <taxon>Eukaryota</taxon>
        <taxon>Metazoa</taxon>
        <taxon>Ecdysozoa</taxon>
        <taxon>Arthropoda</taxon>
        <taxon>Hexapoda</taxon>
        <taxon>Insecta</taxon>
        <taxon>Pterygota</taxon>
        <taxon>Neoptera</taxon>
        <taxon>Endopterygota</taxon>
        <taxon>Diptera</taxon>
        <taxon>Brachycera</taxon>
        <taxon>Muscomorpha</taxon>
        <taxon>Ephydroidea</taxon>
        <taxon>Drosophilidae</taxon>
        <taxon>Drosophila</taxon>
    </lineage>
</organism>
<dbReference type="GO" id="GO:0030488">
    <property type="term" value="P:tRNA methylation"/>
    <property type="evidence" value="ECO:0007669"/>
    <property type="project" value="TreeGrafter"/>
</dbReference>
<dbReference type="OMA" id="IKMRIAR"/>
<keyword evidence="1" id="KW-1185">Reference proteome</keyword>
<dbReference type="AlphaFoldDB" id="A0A6J1LCQ8"/>
<accession>A0A6J1LCQ8</accession>
<gene>
    <name evidence="2" type="primary">LOC111594125</name>
</gene>
<sequence length="976" mass="113260">MPNIVQFWNSTLVNIVKKKTMQISKTVETGQLENGENVEMDNMLCDLIDIHKVKGNEDALRRVLQSIYSQLNSTKDVKFGTKLYDKLISVVIADRASDQVNQEQISKVLNAVQAHAKQYPWSGLCLLRKLSSISLCDSVNIENQQMPLHPHAGKILEHLLDDFVRELGLEYTCSPQLFIVIQKLLQSELSESRRLAYSIMRKLLLSISKCEDAKNDGETYPQLQKVLNSVEPHWPAYVVILEQLEKEDSHLVLPMLSGHLPRFVACSVDNDWLSWLRILYQRLIRNHNKLVVRWTLEYLLLHSTIADLLRVNLLDEFLATTNKTELYDTEDYVLPDQNIKTFVQNSGTLQFLEALVVVPWQSLPLLHWLRSMQPRQPHVAMALILKICGHVKLMQHETLRYEAQNRMFDIFEPTIESFSLGDYIQFLRALCSNNDNFCRDHKRFTAKIATCTNINEELVHFDKSLYVIIFRTDVKIGIELHKKMSKLPKAQHGWWRLFSFFFSLKLESTSDRMHILDFYQEQYDLNIDDLERFTDLNEMQQYLVNKLECVTDEEIAFVLHRGVDWYTCERLISWNQLAELNLKPSELLSQGTILTAQRIATLLNGIEARLEDESIIKSLIAYLKQYPDSVLVATAIVKYASAHWSIEESDQILNDVLEASQFLNINILCCTKSVPTSLLIRGLLSGNPLSGEKCIEYGYLINQYNYFFTSCRKRDSYINFVIEGKTDTHPLLNELLRINNEMIDTKQDYIENCKDHRIKMRIARALIRITFKGPSYWSDQLWQALLAPNERDNIRYMYECLVARCLPSVDLLLNRLQQLAELKSCQQLSLISVLHIYCISKYNAIKLEQLQCIIDVLLPLTMDKDLEIRLFVQLVLYRLLLQLEDNNIKVHGVTNMKMAIESSLGNKLLECQYEGRLLLPKICYQTPDGLQAADFILYMTYAPCDEYFADALRPNMKLKSELGKYRRSLKFKCPAV</sequence>
<proteinExistence type="predicted"/>
<dbReference type="GO" id="GO:0016423">
    <property type="term" value="F:tRNA (guanine) methyltransferase activity"/>
    <property type="evidence" value="ECO:0007669"/>
    <property type="project" value="TreeGrafter"/>
</dbReference>
<dbReference type="Proteomes" id="UP000504633">
    <property type="component" value="Unplaced"/>
</dbReference>
<evidence type="ECO:0000313" key="1">
    <source>
        <dbReference type="Proteomes" id="UP000504633"/>
    </source>
</evidence>
<dbReference type="PANTHER" id="PTHR12029">
    <property type="entry name" value="RNA METHYLTRANSFERASE"/>
    <property type="match status" value="1"/>
</dbReference>
<dbReference type="InterPro" id="IPR045330">
    <property type="entry name" value="TRM3/TARBP1"/>
</dbReference>
<protein>
    <submittedName>
        <fullName evidence="2">Uncharacterized protein LOC111594125</fullName>
    </submittedName>
</protein>
<dbReference type="KEGG" id="dhe:111594125"/>
<dbReference type="RefSeq" id="XP_023163055.1">
    <property type="nucleotide sequence ID" value="XM_023307287.2"/>
</dbReference>